<protein>
    <submittedName>
        <fullName evidence="2">Hypothetical_protein</fullName>
    </submittedName>
</protein>
<sequence length="101" mass="12020">MLQINWFASDKLFIMLDIKHHVEKIISEYIKQKILSNLPQIQKRNIFISEKQKTTYRKPVVIFISVMPQKRNSICEQLFKEAQDSTLGAGMFKYVHYSQKQ</sequence>
<gene>
    <name evidence="2" type="ORF">HINF_LOCUS56732</name>
    <name evidence="1" type="ORF">HINF_LOCUS61621</name>
</gene>
<reference evidence="1" key="1">
    <citation type="submission" date="2023-06" db="EMBL/GenBank/DDBJ databases">
        <authorList>
            <person name="Kurt Z."/>
        </authorList>
    </citation>
    <scope>NUCLEOTIDE SEQUENCE</scope>
</reference>
<dbReference type="AlphaFoldDB" id="A0AA86V2S9"/>
<name>A0AA86V2S9_9EUKA</name>
<dbReference type="EMBL" id="CAXDID020000308">
    <property type="protein sequence ID" value="CAL6074456.1"/>
    <property type="molecule type" value="Genomic_DNA"/>
</dbReference>
<dbReference type="EMBL" id="CATOUU010001129">
    <property type="protein sequence ID" value="CAI9973976.1"/>
    <property type="molecule type" value="Genomic_DNA"/>
</dbReference>
<reference evidence="2 3" key="2">
    <citation type="submission" date="2024-07" db="EMBL/GenBank/DDBJ databases">
        <authorList>
            <person name="Akdeniz Z."/>
        </authorList>
    </citation>
    <scope>NUCLEOTIDE SEQUENCE [LARGE SCALE GENOMIC DNA]</scope>
</reference>
<evidence type="ECO:0000313" key="2">
    <source>
        <dbReference type="EMBL" id="CAL6074456.1"/>
    </source>
</evidence>
<accession>A0AA86V2S9</accession>
<evidence type="ECO:0000313" key="1">
    <source>
        <dbReference type="EMBL" id="CAI9973976.1"/>
    </source>
</evidence>
<comment type="caution">
    <text evidence="1">The sequence shown here is derived from an EMBL/GenBank/DDBJ whole genome shotgun (WGS) entry which is preliminary data.</text>
</comment>
<keyword evidence="3" id="KW-1185">Reference proteome</keyword>
<dbReference type="Proteomes" id="UP001642409">
    <property type="component" value="Unassembled WGS sequence"/>
</dbReference>
<proteinExistence type="predicted"/>
<evidence type="ECO:0000313" key="3">
    <source>
        <dbReference type="Proteomes" id="UP001642409"/>
    </source>
</evidence>
<organism evidence="1">
    <name type="scientific">Hexamita inflata</name>
    <dbReference type="NCBI Taxonomy" id="28002"/>
    <lineage>
        <taxon>Eukaryota</taxon>
        <taxon>Metamonada</taxon>
        <taxon>Diplomonadida</taxon>
        <taxon>Hexamitidae</taxon>
        <taxon>Hexamitinae</taxon>
        <taxon>Hexamita</taxon>
    </lineage>
</organism>